<evidence type="ECO:0000313" key="2">
    <source>
        <dbReference type="Proteomes" id="UP000650081"/>
    </source>
</evidence>
<gene>
    <name evidence="1" type="ORF">H9S92_14395</name>
</gene>
<name>A0A923PMX9_9BACT</name>
<dbReference type="InterPro" id="IPR012337">
    <property type="entry name" value="RNaseH-like_sf"/>
</dbReference>
<dbReference type="EMBL" id="JACSIT010000135">
    <property type="protein sequence ID" value="MBC6995360.1"/>
    <property type="molecule type" value="Genomic_DNA"/>
</dbReference>
<organism evidence="1 2">
    <name type="scientific">Neolewinella lacunae</name>
    <dbReference type="NCBI Taxonomy" id="1517758"/>
    <lineage>
        <taxon>Bacteria</taxon>
        <taxon>Pseudomonadati</taxon>
        <taxon>Bacteroidota</taxon>
        <taxon>Saprospiria</taxon>
        <taxon>Saprospirales</taxon>
        <taxon>Lewinellaceae</taxon>
        <taxon>Neolewinella</taxon>
    </lineage>
</organism>
<dbReference type="Gene3D" id="1.10.740.10">
    <property type="entry name" value="Transferase Inhibitor Protein From Tn5, Chain"/>
    <property type="match status" value="1"/>
</dbReference>
<evidence type="ECO:0000313" key="1">
    <source>
        <dbReference type="EMBL" id="MBC6995360.1"/>
    </source>
</evidence>
<sequence length="465" mass="52524">MQQNLSFGWASTEFSVPIPRCRPQMNGTLAKAAMLLHDNPHTSFSMACGKSRRIVSRVLGDQRLSSETLLTGHRDATLGRIKGDPDTDFLIPTDTVFFTFPGHRKTEGLNPIQGKVPGIVQHNVMVLNARTGVCHGVPVAHNWTRGGHQDTWEVESDKWFVGLDYANELAAEMPDKRFTVVNDRESDILGLFKAARLPNVHLINRVHQPRRYELISAEQQATGERVIGYLSEMARNLPIIGIEEVSIYRENRRVRITLEMSAAPIRIHPDKHRSERLHSAEGLNLVVAREIASITEGGEDVFKPEGASEWLLVTSLPVSNLEEVRFVVRSYSLRWRIERLHYTMKSGALNSEWLQFDDVRTLCNGLILNTVVAWKILCLVYEARQEEVQARHCLDDLELTILSTAMGHPVISLKEACLAIGSLVKFEPTKAQPYPGIKVITKGMYKLKVMCETYEMFIKPQTVPR</sequence>
<dbReference type="InterPro" id="IPR014737">
    <property type="entry name" value="Transposase_Tn5-like_C"/>
</dbReference>
<dbReference type="NCBIfam" id="NF033590">
    <property type="entry name" value="transpos_IS4_3"/>
    <property type="match status" value="1"/>
</dbReference>
<dbReference type="SUPFAM" id="SSF53098">
    <property type="entry name" value="Ribonuclease H-like"/>
    <property type="match status" value="1"/>
</dbReference>
<dbReference type="Proteomes" id="UP000650081">
    <property type="component" value="Unassembled WGS sequence"/>
</dbReference>
<dbReference type="PANTHER" id="PTHR37319:SF1">
    <property type="entry name" value="TRANSPOSASE TN5 DIMERISATION DOMAIN-CONTAINING PROTEIN"/>
    <property type="match status" value="1"/>
</dbReference>
<accession>A0A923PMX9</accession>
<dbReference type="InterPro" id="IPR047768">
    <property type="entry name" value="Tn5p-like"/>
</dbReference>
<dbReference type="PANTHER" id="PTHR37319">
    <property type="entry name" value="TRANSPOSASE"/>
    <property type="match status" value="1"/>
</dbReference>
<dbReference type="Gene3D" id="3.90.350.10">
    <property type="entry name" value="Transposase Inhibitor Protein From Tn5, Chain A, domain 1"/>
    <property type="match status" value="1"/>
</dbReference>
<reference evidence="1" key="1">
    <citation type="submission" date="2020-08" db="EMBL/GenBank/DDBJ databases">
        <title>Lewinella bacteria from marine environments.</title>
        <authorList>
            <person name="Zhong Y."/>
        </authorList>
    </citation>
    <scope>NUCLEOTIDE SEQUENCE</scope>
    <source>
        <strain evidence="1">KCTC 42187</strain>
    </source>
</reference>
<keyword evidence="2" id="KW-1185">Reference proteome</keyword>
<proteinExistence type="predicted"/>
<protein>
    <submittedName>
        <fullName evidence="1">IS4 family transposase</fullName>
    </submittedName>
</protein>
<comment type="caution">
    <text evidence="1">The sequence shown here is derived from an EMBL/GenBank/DDBJ whole genome shotgun (WGS) entry which is preliminary data.</text>
</comment>
<dbReference type="RefSeq" id="WP_187467395.1">
    <property type="nucleotide sequence ID" value="NZ_JACSIT010000135.1"/>
</dbReference>
<dbReference type="InterPro" id="IPR054836">
    <property type="entry name" value="Tn5_transposase"/>
</dbReference>
<dbReference type="AlphaFoldDB" id="A0A923PMX9"/>